<organism evidence="1 2">
    <name type="scientific">Neorhodopirellula pilleata</name>
    <dbReference type="NCBI Taxonomy" id="2714738"/>
    <lineage>
        <taxon>Bacteria</taxon>
        <taxon>Pseudomonadati</taxon>
        <taxon>Planctomycetota</taxon>
        <taxon>Planctomycetia</taxon>
        <taxon>Pirellulales</taxon>
        <taxon>Pirellulaceae</taxon>
        <taxon>Neorhodopirellula</taxon>
    </lineage>
</organism>
<proteinExistence type="predicted"/>
<accession>A0A5C6ADB1</accession>
<comment type="caution">
    <text evidence="1">The sequence shown here is derived from an EMBL/GenBank/DDBJ whole genome shotgun (WGS) entry which is preliminary data.</text>
</comment>
<evidence type="ECO:0000313" key="1">
    <source>
        <dbReference type="EMBL" id="TWT97396.1"/>
    </source>
</evidence>
<dbReference type="Proteomes" id="UP000316213">
    <property type="component" value="Unassembled WGS sequence"/>
</dbReference>
<protein>
    <submittedName>
        <fullName evidence="1">Uncharacterized protein</fullName>
    </submittedName>
</protein>
<name>A0A5C6ADB1_9BACT</name>
<keyword evidence="2" id="KW-1185">Reference proteome</keyword>
<dbReference type="AlphaFoldDB" id="A0A5C6ADB1"/>
<gene>
    <name evidence="1" type="ORF">Pla100_25480</name>
</gene>
<sequence>MCDLTPEIRSANLTIELTVSIDSSIDVWLRFDEASDWAD</sequence>
<reference evidence="1 2" key="1">
    <citation type="submission" date="2019-02" db="EMBL/GenBank/DDBJ databases">
        <title>Deep-cultivation of Planctomycetes and their phenomic and genomic characterization uncovers novel biology.</title>
        <authorList>
            <person name="Wiegand S."/>
            <person name="Jogler M."/>
            <person name="Boedeker C."/>
            <person name="Pinto D."/>
            <person name="Vollmers J."/>
            <person name="Rivas-Marin E."/>
            <person name="Kohn T."/>
            <person name="Peeters S.H."/>
            <person name="Heuer A."/>
            <person name="Rast P."/>
            <person name="Oberbeckmann S."/>
            <person name="Bunk B."/>
            <person name="Jeske O."/>
            <person name="Meyerdierks A."/>
            <person name="Storesund J.E."/>
            <person name="Kallscheuer N."/>
            <person name="Luecker S."/>
            <person name="Lage O.M."/>
            <person name="Pohl T."/>
            <person name="Merkel B.J."/>
            <person name="Hornburger P."/>
            <person name="Mueller R.-W."/>
            <person name="Bruemmer F."/>
            <person name="Labrenz M."/>
            <person name="Spormann A.M."/>
            <person name="Op Den Camp H."/>
            <person name="Overmann J."/>
            <person name="Amann R."/>
            <person name="Jetten M.S.M."/>
            <person name="Mascher T."/>
            <person name="Medema M.H."/>
            <person name="Devos D.P."/>
            <person name="Kaster A.-K."/>
            <person name="Ovreas L."/>
            <person name="Rohde M."/>
            <person name="Galperin M.Y."/>
            <person name="Jogler C."/>
        </authorList>
    </citation>
    <scope>NUCLEOTIDE SEQUENCE [LARGE SCALE GENOMIC DNA]</scope>
    <source>
        <strain evidence="1 2">Pla100</strain>
    </source>
</reference>
<evidence type="ECO:0000313" key="2">
    <source>
        <dbReference type="Proteomes" id="UP000316213"/>
    </source>
</evidence>
<dbReference type="EMBL" id="SJPM01000004">
    <property type="protein sequence ID" value="TWT97396.1"/>
    <property type="molecule type" value="Genomic_DNA"/>
</dbReference>